<keyword evidence="2" id="KW-1185">Reference proteome</keyword>
<accession>A0A5C6F8A1</accession>
<organism evidence="1 2">
    <name type="scientific">Rubripirellula reticaptiva</name>
    <dbReference type="NCBI Taxonomy" id="2528013"/>
    <lineage>
        <taxon>Bacteria</taxon>
        <taxon>Pseudomonadati</taxon>
        <taxon>Planctomycetota</taxon>
        <taxon>Planctomycetia</taxon>
        <taxon>Pirellulales</taxon>
        <taxon>Pirellulaceae</taxon>
        <taxon>Rubripirellula</taxon>
    </lineage>
</organism>
<evidence type="ECO:0000313" key="1">
    <source>
        <dbReference type="EMBL" id="TWU57973.1"/>
    </source>
</evidence>
<gene>
    <name evidence="1" type="ORF">Poly59_08820</name>
</gene>
<dbReference type="Proteomes" id="UP000317977">
    <property type="component" value="Unassembled WGS sequence"/>
</dbReference>
<comment type="caution">
    <text evidence="1">The sequence shown here is derived from an EMBL/GenBank/DDBJ whole genome shotgun (WGS) entry which is preliminary data.</text>
</comment>
<dbReference type="AlphaFoldDB" id="A0A5C6F8A1"/>
<proteinExistence type="predicted"/>
<dbReference type="EMBL" id="SJPX01000001">
    <property type="protein sequence ID" value="TWU57973.1"/>
    <property type="molecule type" value="Genomic_DNA"/>
</dbReference>
<name>A0A5C6F8A1_9BACT</name>
<sequence length="166" mass="17497">MPQIWSIADEECFDLGGPNDCVSEYSVDESETCVAESCTPNFQTDGAGVPIVLNGWVQVDSYDCPANTKEFVVQSGSFSSCDEGTGTGEYAERADATDVYCVKTKFCAATCNVTAETITVHGGELRIAYCKSGGGPSSQCANGDHEGCIVSSQECVGECPDEPEEP</sequence>
<protein>
    <submittedName>
        <fullName evidence="1">Uncharacterized protein</fullName>
    </submittedName>
</protein>
<evidence type="ECO:0000313" key="2">
    <source>
        <dbReference type="Proteomes" id="UP000317977"/>
    </source>
</evidence>
<reference evidence="1 2" key="1">
    <citation type="submission" date="2019-02" db="EMBL/GenBank/DDBJ databases">
        <title>Deep-cultivation of Planctomycetes and their phenomic and genomic characterization uncovers novel biology.</title>
        <authorList>
            <person name="Wiegand S."/>
            <person name="Jogler M."/>
            <person name="Boedeker C."/>
            <person name="Pinto D."/>
            <person name="Vollmers J."/>
            <person name="Rivas-Marin E."/>
            <person name="Kohn T."/>
            <person name="Peeters S.H."/>
            <person name="Heuer A."/>
            <person name="Rast P."/>
            <person name="Oberbeckmann S."/>
            <person name="Bunk B."/>
            <person name="Jeske O."/>
            <person name="Meyerdierks A."/>
            <person name="Storesund J.E."/>
            <person name="Kallscheuer N."/>
            <person name="Luecker S."/>
            <person name="Lage O.M."/>
            <person name="Pohl T."/>
            <person name="Merkel B.J."/>
            <person name="Hornburger P."/>
            <person name="Mueller R.-W."/>
            <person name="Bruemmer F."/>
            <person name="Labrenz M."/>
            <person name="Spormann A.M."/>
            <person name="Op Den Camp H."/>
            <person name="Overmann J."/>
            <person name="Amann R."/>
            <person name="Jetten M.S.M."/>
            <person name="Mascher T."/>
            <person name="Medema M.H."/>
            <person name="Devos D.P."/>
            <person name="Kaster A.-K."/>
            <person name="Ovreas L."/>
            <person name="Rohde M."/>
            <person name="Galperin M.Y."/>
            <person name="Jogler C."/>
        </authorList>
    </citation>
    <scope>NUCLEOTIDE SEQUENCE [LARGE SCALE GENOMIC DNA]</scope>
    <source>
        <strain evidence="1 2">Poly59</strain>
    </source>
</reference>